<reference evidence="7 8" key="1">
    <citation type="journal article" date="2016" name="Nat. Commun.">
        <title>Thousands of microbial genomes shed light on interconnected biogeochemical processes in an aquifer system.</title>
        <authorList>
            <person name="Anantharaman K."/>
            <person name="Brown C.T."/>
            <person name="Hug L.A."/>
            <person name="Sharon I."/>
            <person name="Castelle C.J."/>
            <person name="Probst A.J."/>
            <person name="Thomas B.C."/>
            <person name="Singh A."/>
            <person name="Wilkins M.J."/>
            <person name="Karaoz U."/>
            <person name="Brodie E.L."/>
            <person name="Williams K.H."/>
            <person name="Hubbard S.S."/>
            <person name="Banfield J.F."/>
        </authorList>
    </citation>
    <scope>NUCLEOTIDE SEQUENCE [LARGE SCALE GENOMIC DNA]</scope>
</reference>
<dbReference type="Proteomes" id="UP000178520">
    <property type="component" value="Unassembled WGS sequence"/>
</dbReference>
<dbReference type="PANTHER" id="PTHR43114:SF6">
    <property type="entry name" value="ADENINE DEAMINASE"/>
    <property type="match status" value="1"/>
</dbReference>
<evidence type="ECO:0000256" key="5">
    <source>
        <dbReference type="ARBA" id="ARBA00022833"/>
    </source>
</evidence>
<proteinExistence type="inferred from homology"/>
<evidence type="ECO:0000313" key="7">
    <source>
        <dbReference type="EMBL" id="OGM97227.1"/>
    </source>
</evidence>
<keyword evidence="5" id="KW-0862">Zinc</keyword>
<dbReference type="Gene3D" id="3.20.20.140">
    <property type="entry name" value="Metal-dependent hydrolases"/>
    <property type="match status" value="1"/>
</dbReference>
<comment type="caution">
    <text evidence="7">The sequence shown here is derived from an EMBL/GenBank/DDBJ whole genome shotgun (WGS) entry which is preliminary data.</text>
</comment>
<dbReference type="STRING" id="1802660.A2735_00985"/>
<protein>
    <recommendedName>
        <fullName evidence="6">Adenosine deaminase domain-containing protein</fullName>
    </recommendedName>
</protein>
<keyword evidence="3" id="KW-0479">Metal-binding</keyword>
<evidence type="ECO:0000313" key="8">
    <source>
        <dbReference type="Proteomes" id="UP000178520"/>
    </source>
</evidence>
<comment type="similarity">
    <text evidence="2">Belongs to the metallo-dependent hydrolases superfamily. Adenosine and AMP deaminases family.</text>
</comment>
<name>A0A1F8E9D1_9BACT</name>
<dbReference type="InterPro" id="IPR006330">
    <property type="entry name" value="Ado/ade_deaminase"/>
</dbReference>
<dbReference type="Pfam" id="PF00962">
    <property type="entry name" value="A_deaminase"/>
    <property type="match status" value="1"/>
</dbReference>
<keyword evidence="4" id="KW-0378">Hydrolase</keyword>
<dbReference type="GO" id="GO:0019239">
    <property type="term" value="F:deaminase activity"/>
    <property type="evidence" value="ECO:0007669"/>
    <property type="project" value="InterPro"/>
</dbReference>
<evidence type="ECO:0000256" key="1">
    <source>
        <dbReference type="ARBA" id="ARBA00001947"/>
    </source>
</evidence>
<dbReference type="InterPro" id="IPR001365">
    <property type="entry name" value="A_deaminase_dom"/>
</dbReference>
<accession>A0A1F8E9D1</accession>
<evidence type="ECO:0000256" key="4">
    <source>
        <dbReference type="ARBA" id="ARBA00022801"/>
    </source>
</evidence>
<comment type="cofactor">
    <cofactor evidence="1">
        <name>Zn(2+)</name>
        <dbReference type="ChEBI" id="CHEBI:29105"/>
    </cofactor>
</comment>
<organism evidence="7 8">
    <name type="scientific">Candidatus Yanofskybacteria bacterium RIFCSPHIGHO2_01_FULL_41_21</name>
    <dbReference type="NCBI Taxonomy" id="1802660"/>
    <lineage>
        <taxon>Bacteria</taxon>
        <taxon>Candidatus Yanofskyibacteriota</taxon>
    </lineage>
</organism>
<evidence type="ECO:0000256" key="3">
    <source>
        <dbReference type="ARBA" id="ARBA00022723"/>
    </source>
</evidence>
<feature type="domain" description="Adenosine deaminase" evidence="6">
    <location>
        <begin position="12"/>
        <end position="336"/>
    </location>
</feature>
<evidence type="ECO:0000256" key="2">
    <source>
        <dbReference type="ARBA" id="ARBA00006676"/>
    </source>
</evidence>
<dbReference type="GO" id="GO:0046872">
    <property type="term" value="F:metal ion binding"/>
    <property type="evidence" value="ECO:0007669"/>
    <property type="project" value="UniProtKB-KW"/>
</dbReference>
<dbReference type="AlphaFoldDB" id="A0A1F8E9D1"/>
<dbReference type="EMBL" id="MGJA01000015">
    <property type="protein sequence ID" value="OGM97227.1"/>
    <property type="molecule type" value="Genomic_DNA"/>
</dbReference>
<dbReference type="InterPro" id="IPR032466">
    <property type="entry name" value="Metal_Hydrolase"/>
</dbReference>
<gene>
    <name evidence="7" type="ORF">A2735_00985</name>
</gene>
<dbReference type="GO" id="GO:0016814">
    <property type="term" value="F:hydrolase activity, acting on carbon-nitrogen (but not peptide) bonds, in cyclic amidines"/>
    <property type="evidence" value="ECO:0007669"/>
    <property type="project" value="UniProtKB-ARBA"/>
</dbReference>
<sequence length="341" mass="39529">MEIQDSLKHLPELHAHISSSIAPHVYWHIANSEGYKLPKRDYHEFVKHVVLSPNRKMSLKEYLDTIYHPILNKLSAGALALEKGVYETFGGAYRSNNITLYELRGNPMKHNREGQVDLDHAIMAMIRGMERALLEYPKLRAGLIFCLDRQFTFEQNQIIVEKAIKYKRRGVIGIDFSNYNKQGFHFKDYTNLVAKARENGLKVTAHSGETDDTNDIWECIESINPDRIGHGVKAAYDKKLMKELAARKITLEVCPLSNLMTKAVKDDAEMERILKTFYDEGVQFSLNTDWPETIENGHLRDQYQYVLEKKMLSEDQIRQIVQWGFNATFIPMKEKESNLYL</sequence>
<dbReference type="SUPFAM" id="SSF51556">
    <property type="entry name" value="Metallo-dependent hydrolases"/>
    <property type="match status" value="1"/>
</dbReference>
<dbReference type="PANTHER" id="PTHR43114">
    <property type="entry name" value="ADENINE DEAMINASE"/>
    <property type="match status" value="1"/>
</dbReference>
<evidence type="ECO:0000259" key="6">
    <source>
        <dbReference type="Pfam" id="PF00962"/>
    </source>
</evidence>